<evidence type="ECO:0000259" key="5">
    <source>
        <dbReference type="PROSITE" id="PS50048"/>
    </source>
</evidence>
<dbReference type="GO" id="GO:0003677">
    <property type="term" value="F:DNA binding"/>
    <property type="evidence" value="ECO:0007669"/>
    <property type="project" value="InterPro"/>
</dbReference>
<dbReference type="GO" id="GO:0008270">
    <property type="term" value="F:zinc ion binding"/>
    <property type="evidence" value="ECO:0007669"/>
    <property type="project" value="InterPro"/>
</dbReference>
<dbReference type="InterPro" id="IPR001138">
    <property type="entry name" value="Zn2Cys6_DnaBD"/>
</dbReference>
<evidence type="ECO:0000313" key="7">
    <source>
        <dbReference type="Proteomes" id="UP000310108"/>
    </source>
</evidence>
<accession>A0A4U6XHL0</accession>
<dbReference type="Pfam" id="PF04082">
    <property type="entry name" value="Fungal_trans"/>
    <property type="match status" value="1"/>
</dbReference>
<feature type="compositionally biased region" description="Gly residues" evidence="4">
    <location>
        <begin position="717"/>
        <end position="743"/>
    </location>
</feature>
<keyword evidence="7" id="KW-1185">Reference proteome</keyword>
<dbReference type="SMART" id="SM00906">
    <property type="entry name" value="Fungal_trans"/>
    <property type="match status" value="1"/>
</dbReference>
<dbReference type="CDD" id="cd00067">
    <property type="entry name" value="GAL4"/>
    <property type="match status" value="1"/>
</dbReference>
<dbReference type="Pfam" id="PF00172">
    <property type="entry name" value="Zn_clus"/>
    <property type="match status" value="1"/>
</dbReference>
<dbReference type="PROSITE" id="PS00463">
    <property type="entry name" value="ZN2_CY6_FUNGAL_1"/>
    <property type="match status" value="1"/>
</dbReference>
<feature type="region of interest" description="Disordered" evidence="4">
    <location>
        <begin position="54"/>
        <end position="141"/>
    </location>
</feature>
<dbReference type="Gene3D" id="4.10.240.10">
    <property type="entry name" value="Zn(2)-C6 fungal-type DNA-binding domain"/>
    <property type="match status" value="1"/>
</dbReference>
<dbReference type="PANTHER" id="PTHR31001:SF40">
    <property type="entry name" value="ZN(II)2CYS6 TRANSCRIPTION FACTOR (EUROFUNG)"/>
    <property type="match status" value="1"/>
</dbReference>
<dbReference type="Proteomes" id="UP000310108">
    <property type="component" value="Unassembled WGS sequence"/>
</dbReference>
<dbReference type="GO" id="GO:0006351">
    <property type="term" value="P:DNA-templated transcription"/>
    <property type="evidence" value="ECO:0007669"/>
    <property type="project" value="InterPro"/>
</dbReference>
<feature type="compositionally biased region" description="Acidic residues" evidence="4">
    <location>
        <begin position="190"/>
        <end position="200"/>
    </location>
</feature>
<dbReference type="SUPFAM" id="SSF57701">
    <property type="entry name" value="Zn2/Cys6 DNA-binding domain"/>
    <property type="match status" value="1"/>
</dbReference>
<feature type="compositionally biased region" description="Basic and acidic residues" evidence="4">
    <location>
        <begin position="180"/>
        <end position="189"/>
    </location>
</feature>
<reference evidence="6 7" key="1">
    <citation type="journal article" date="2019" name="PLoS ONE">
        <title>Comparative genome analysis indicates high evolutionary potential of pathogenicity genes in Colletotrichum tanaceti.</title>
        <authorList>
            <person name="Lelwala R.V."/>
            <person name="Korhonen P.K."/>
            <person name="Young N.D."/>
            <person name="Scott J.B."/>
            <person name="Ades P.A."/>
            <person name="Gasser R.B."/>
            <person name="Taylor P.W.J."/>
        </authorList>
    </citation>
    <scope>NUCLEOTIDE SEQUENCE [LARGE SCALE GENOMIC DNA]</scope>
    <source>
        <strain evidence="6">BRIP57314</strain>
    </source>
</reference>
<protein>
    <recommendedName>
        <fullName evidence="5">Zn(2)-C6 fungal-type domain-containing protein</fullName>
    </recommendedName>
</protein>
<gene>
    <name evidence="6" type="ORF">CTA1_5877</name>
</gene>
<dbReference type="EMBL" id="PJEX01000122">
    <property type="protein sequence ID" value="TKW54792.1"/>
    <property type="molecule type" value="Genomic_DNA"/>
</dbReference>
<keyword evidence="3" id="KW-0539">Nucleus</keyword>
<dbReference type="InterPro" id="IPR007219">
    <property type="entry name" value="XnlR_reg_dom"/>
</dbReference>
<feature type="region of interest" description="Disordered" evidence="4">
    <location>
        <begin position="715"/>
        <end position="743"/>
    </location>
</feature>
<dbReference type="InterPro" id="IPR036864">
    <property type="entry name" value="Zn2-C6_fun-type_DNA-bd_sf"/>
</dbReference>
<evidence type="ECO:0000256" key="3">
    <source>
        <dbReference type="ARBA" id="ARBA00023242"/>
    </source>
</evidence>
<dbReference type="InterPro" id="IPR050613">
    <property type="entry name" value="Sec_Metabolite_Reg"/>
</dbReference>
<dbReference type="GO" id="GO:0000981">
    <property type="term" value="F:DNA-binding transcription factor activity, RNA polymerase II-specific"/>
    <property type="evidence" value="ECO:0007669"/>
    <property type="project" value="InterPro"/>
</dbReference>
<comment type="caution">
    <text evidence="6">The sequence shown here is derived from an EMBL/GenBank/DDBJ whole genome shotgun (WGS) entry which is preliminary data.</text>
</comment>
<dbReference type="GO" id="GO:0005634">
    <property type="term" value="C:nucleus"/>
    <property type="evidence" value="ECO:0007669"/>
    <property type="project" value="UniProtKB-SubCell"/>
</dbReference>
<dbReference type="AlphaFoldDB" id="A0A4U6XHL0"/>
<dbReference type="CDD" id="cd12148">
    <property type="entry name" value="fungal_TF_MHR"/>
    <property type="match status" value="1"/>
</dbReference>
<organism evidence="6 7">
    <name type="scientific">Colletotrichum tanaceti</name>
    <dbReference type="NCBI Taxonomy" id="1306861"/>
    <lineage>
        <taxon>Eukaryota</taxon>
        <taxon>Fungi</taxon>
        <taxon>Dikarya</taxon>
        <taxon>Ascomycota</taxon>
        <taxon>Pezizomycotina</taxon>
        <taxon>Sordariomycetes</taxon>
        <taxon>Hypocreomycetidae</taxon>
        <taxon>Glomerellales</taxon>
        <taxon>Glomerellaceae</taxon>
        <taxon>Colletotrichum</taxon>
        <taxon>Colletotrichum destructivum species complex</taxon>
    </lineage>
</organism>
<dbReference type="SMART" id="SM00066">
    <property type="entry name" value="GAL4"/>
    <property type="match status" value="1"/>
</dbReference>
<proteinExistence type="predicted"/>
<sequence length="778" mass="85330">MTPASSPPRYRKNGRLQACDPCRRRKVACDHVTPVCSNCKRRRRAEPCEYTVHTPTRMRSAARAASSAQATSRSASITAGSETVAEQHEHATASTLVPQPDEHPRTSPLAREKGTPTGPPGGPPGGPTTREMGVPDTLSGHLGFTSWSDVYREVGNGLSDHDLQQQHPGGGPTTAQANDRSLESRKDADADADPDADADTQDAKTLEMCLSVLRRVPQEHEARALFDPYSDPHNAFIHLVAQRAMDSLYATYGARHLGAVRDDARLSELARVLCRNSARPFSEHEPDPEAWMAQFTGPNLRWEMLGILFVSWEMKARSRGLPRTEVGRMGYGHKNEFRRCIFDCLSLARRATEVGNTLLLYLYIRKTIIDSLLYGDTSLSTWMSGGEMLSLLTFLGLHAEQQQHQHQHQTKQQPYRPTLASELRRRLLLKAFSLDKVGSAITGRPPSLSHRYVLTPLPLDLADDVLMVRDGGVAVAAAAAALDAGGWSPDGRLYPVTMWRARYRFMRIRDEIFEVALGPEAAISADAVRALKVKELEAAAELPAVLRFSESDVQDPEVSGRVLHMRLFMLLEHLQNLFFIERLLNRFDRADRRELLAVSYNITSATLLYWTNMDGLGAWEDFKWLAMAYAAPGGGILCQELLQPTVTASSGQAGGAAAAAVTDRNGKPITRSGIVQVLSLLLGFLKWISPREASGGICAGCRDIVQRVLDEALNGNVGPGSDGRGGGGSGSGDGRSGEHAVGGVGWDSEVQLDFNFDLLDTFEWMRPEFSWNDVSQVS</sequence>
<comment type="subcellular location">
    <subcellularLocation>
        <location evidence="1">Nucleus</location>
    </subcellularLocation>
</comment>
<feature type="compositionally biased region" description="Basic and acidic residues" evidence="4">
    <location>
        <begin position="100"/>
        <end position="114"/>
    </location>
</feature>
<evidence type="ECO:0000256" key="4">
    <source>
        <dbReference type="SAM" id="MobiDB-lite"/>
    </source>
</evidence>
<feature type="compositionally biased region" description="Pro residues" evidence="4">
    <location>
        <begin position="117"/>
        <end position="126"/>
    </location>
</feature>
<evidence type="ECO:0000313" key="6">
    <source>
        <dbReference type="EMBL" id="TKW54792.1"/>
    </source>
</evidence>
<dbReference type="PANTHER" id="PTHR31001">
    <property type="entry name" value="UNCHARACTERIZED TRANSCRIPTIONAL REGULATORY PROTEIN"/>
    <property type="match status" value="1"/>
</dbReference>
<feature type="region of interest" description="Disordered" evidence="4">
    <location>
        <begin position="159"/>
        <end position="201"/>
    </location>
</feature>
<evidence type="ECO:0000256" key="2">
    <source>
        <dbReference type="ARBA" id="ARBA00022723"/>
    </source>
</evidence>
<keyword evidence="2" id="KW-0479">Metal-binding</keyword>
<feature type="domain" description="Zn(2)-C6 fungal-type" evidence="5">
    <location>
        <begin position="18"/>
        <end position="50"/>
    </location>
</feature>
<feature type="compositionally biased region" description="Low complexity" evidence="4">
    <location>
        <begin position="54"/>
        <end position="79"/>
    </location>
</feature>
<evidence type="ECO:0000256" key="1">
    <source>
        <dbReference type="ARBA" id="ARBA00004123"/>
    </source>
</evidence>
<dbReference type="PROSITE" id="PS50048">
    <property type="entry name" value="ZN2_CY6_FUNGAL_2"/>
    <property type="match status" value="1"/>
</dbReference>
<name>A0A4U6XHL0_9PEZI</name>